<dbReference type="InterPro" id="IPR050482">
    <property type="entry name" value="Sensor_HK_TwoCompSys"/>
</dbReference>
<dbReference type="Gene3D" id="3.30.565.10">
    <property type="entry name" value="Histidine kinase-like ATPase, C-terminal domain"/>
    <property type="match status" value="1"/>
</dbReference>
<keyword evidence="4" id="KW-0472">Membrane</keyword>
<dbReference type="PANTHER" id="PTHR24421">
    <property type="entry name" value="NITRATE/NITRITE SENSOR PROTEIN NARX-RELATED"/>
    <property type="match status" value="1"/>
</dbReference>
<evidence type="ECO:0000256" key="4">
    <source>
        <dbReference type="SAM" id="Phobius"/>
    </source>
</evidence>
<dbReference type="GO" id="GO:0016301">
    <property type="term" value="F:kinase activity"/>
    <property type="evidence" value="ECO:0007669"/>
    <property type="project" value="UniProtKB-KW"/>
</dbReference>
<dbReference type="Pfam" id="PF02518">
    <property type="entry name" value="HATPase_c"/>
    <property type="match status" value="1"/>
</dbReference>
<sequence length="422" mass="45276">MTPREETGSSRAAVRRAWLAQVRTRVDEDASAPLWRAAQVFRALSVVYTVGFQLAVNDDLDRRRTVALLFAVLLGWTVACGVAYLVGFGRNWKWVGAEIAITCALMLSTSYVASSEWIAENQPWPTTLWACNAVISAAILGGASGGGLIGLLVWGSSVVVKGSASLNLGRNALLIQLLFLGLVVGWAATSARRNHELLTQAARYAAAAEERERLARHVHDGVLQALALISRRGREIGGDTATLADLAGEQEQELRRFLTDTAEEDRTYRERIAATAAGDVDLVQLLRKHAGSAVLVSTPRDAVRVAGQVGAEIDAAVRNALDNVERHAGPQARAFVLLEDLGDELVISIRDDGVGIEPGRLEAAADEGRLGVAQAIIGRIEALGGRTELDSRPGAGTEWELIVPRSLPAGTENFDRGNQEDR</sequence>
<evidence type="ECO:0000259" key="6">
    <source>
        <dbReference type="Pfam" id="PF19354"/>
    </source>
</evidence>
<proteinExistence type="predicted"/>
<evidence type="ECO:0000313" key="8">
    <source>
        <dbReference type="Proteomes" id="UP000035088"/>
    </source>
</evidence>
<keyword evidence="8" id="KW-1185">Reference proteome</keyword>
<dbReference type="STRING" id="1073574.GOARA_068_00840"/>
<dbReference type="InterPro" id="IPR045975">
    <property type="entry name" value="DUF5931"/>
</dbReference>
<evidence type="ECO:0000256" key="2">
    <source>
        <dbReference type="ARBA" id="ARBA00022777"/>
    </source>
</evidence>
<feature type="domain" description="Histidine kinase/HSP90-like ATPase" evidence="5">
    <location>
        <begin position="314"/>
        <end position="405"/>
    </location>
</feature>
<name>G7H6F0_9ACTN</name>
<feature type="domain" description="DUF5931" evidence="6">
    <location>
        <begin position="31"/>
        <end position="192"/>
    </location>
</feature>
<evidence type="ECO:0000256" key="3">
    <source>
        <dbReference type="ARBA" id="ARBA00023012"/>
    </source>
</evidence>
<dbReference type="InterPro" id="IPR036890">
    <property type="entry name" value="HATPase_C_sf"/>
</dbReference>
<keyword evidence="3" id="KW-0902">Two-component regulatory system</keyword>
<dbReference type="GO" id="GO:0000160">
    <property type="term" value="P:phosphorelay signal transduction system"/>
    <property type="evidence" value="ECO:0007669"/>
    <property type="project" value="UniProtKB-KW"/>
</dbReference>
<dbReference type="InterPro" id="IPR003594">
    <property type="entry name" value="HATPase_dom"/>
</dbReference>
<keyword evidence="4" id="KW-0812">Transmembrane</keyword>
<dbReference type="EMBL" id="BAEE01000068">
    <property type="protein sequence ID" value="GAB11425.1"/>
    <property type="molecule type" value="Genomic_DNA"/>
</dbReference>
<feature type="transmembrane region" description="Helical" evidence="4">
    <location>
        <begin position="66"/>
        <end position="87"/>
    </location>
</feature>
<feature type="transmembrane region" description="Helical" evidence="4">
    <location>
        <begin position="133"/>
        <end position="160"/>
    </location>
</feature>
<gene>
    <name evidence="7" type="ORF">GOARA_068_00840</name>
</gene>
<dbReference type="OrthoDB" id="5181554at2"/>
<dbReference type="RefSeq" id="WP_007323500.1">
    <property type="nucleotide sequence ID" value="NZ_BAEE01000068.1"/>
</dbReference>
<dbReference type="PANTHER" id="PTHR24421:SF61">
    <property type="entry name" value="OXYGEN SENSOR HISTIDINE KINASE NREB"/>
    <property type="match status" value="1"/>
</dbReference>
<keyword evidence="1" id="KW-0808">Transferase</keyword>
<dbReference type="NCBIfam" id="NF047322">
    <property type="entry name" value="HK_morpho_MacS"/>
    <property type="match status" value="1"/>
</dbReference>
<organism evidence="7 8">
    <name type="scientific">Gordonia araii NBRC 100433</name>
    <dbReference type="NCBI Taxonomy" id="1073574"/>
    <lineage>
        <taxon>Bacteria</taxon>
        <taxon>Bacillati</taxon>
        <taxon>Actinomycetota</taxon>
        <taxon>Actinomycetes</taxon>
        <taxon>Mycobacteriales</taxon>
        <taxon>Gordoniaceae</taxon>
        <taxon>Gordonia</taxon>
    </lineage>
</organism>
<evidence type="ECO:0000256" key="1">
    <source>
        <dbReference type="ARBA" id="ARBA00022679"/>
    </source>
</evidence>
<dbReference type="AlphaFoldDB" id="G7H6F0"/>
<evidence type="ECO:0000259" key="5">
    <source>
        <dbReference type="Pfam" id="PF02518"/>
    </source>
</evidence>
<protein>
    <submittedName>
        <fullName evidence="7">Putative two-component histidine kinase</fullName>
    </submittedName>
</protein>
<comment type="caution">
    <text evidence="7">The sequence shown here is derived from an EMBL/GenBank/DDBJ whole genome shotgun (WGS) entry which is preliminary data.</text>
</comment>
<dbReference type="Proteomes" id="UP000035088">
    <property type="component" value="Unassembled WGS sequence"/>
</dbReference>
<keyword evidence="2 7" id="KW-0418">Kinase</keyword>
<keyword evidence="4" id="KW-1133">Transmembrane helix</keyword>
<evidence type="ECO:0000313" key="7">
    <source>
        <dbReference type="EMBL" id="GAB11425.1"/>
    </source>
</evidence>
<feature type="transmembrane region" description="Helical" evidence="4">
    <location>
        <begin position="172"/>
        <end position="189"/>
    </location>
</feature>
<accession>G7H6F0</accession>
<dbReference type="Pfam" id="PF19354">
    <property type="entry name" value="DUF5931"/>
    <property type="match status" value="1"/>
</dbReference>
<reference evidence="7 8" key="1">
    <citation type="submission" date="2011-11" db="EMBL/GenBank/DDBJ databases">
        <title>Whole genome shotgun sequence of Gordonia araii NBRC 100433.</title>
        <authorList>
            <person name="Yoshida Y."/>
            <person name="Hosoyama A."/>
            <person name="Tsuchikane K."/>
            <person name="Katsumata H."/>
            <person name="Yamazaki S."/>
            <person name="Fujita N."/>
        </authorList>
    </citation>
    <scope>NUCLEOTIDE SEQUENCE [LARGE SCALE GENOMIC DNA]</scope>
    <source>
        <strain evidence="7 8">NBRC 100433</strain>
    </source>
</reference>
<dbReference type="SUPFAM" id="SSF55874">
    <property type="entry name" value="ATPase domain of HSP90 chaperone/DNA topoisomerase II/histidine kinase"/>
    <property type="match status" value="1"/>
</dbReference>